<dbReference type="CDD" id="cd02201">
    <property type="entry name" value="FtsZ_type1"/>
    <property type="match status" value="1"/>
</dbReference>
<dbReference type="InterPro" id="IPR008280">
    <property type="entry name" value="Tub_FtsZ_C"/>
</dbReference>
<gene>
    <name evidence="4 10" type="primary">ftsZ</name>
    <name evidence="10" type="ORF">EHT25_27780</name>
</gene>
<protein>
    <recommendedName>
        <fullName evidence="4 5">Cell division protein FtsZ</fullName>
    </recommendedName>
</protein>
<evidence type="ECO:0000256" key="6">
    <source>
        <dbReference type="RuleBase" id="RU000631"/>
    </source>
</evidence>
<evidence type="ECO:0000256" key="3">
    <source>
        <dbReference type="ARBA" id="ARBA00023134"/>
    </source>
</evidence>
<dbReference type="InterPro" id="IPR024757">
    <property type="entry name" value="FtsZ_C"/>
</dbReference>
<comment type="function">
    <text evidence="4 6">Essential cell division protein that forms a contractile ring structure (Z ring) at the future cell division site. The regulation of the ring assembly controls the timing and the location of cell division. One of the functions of the FtsZ ring is to recruit other cell division proteins to the septum to produce a new cell wall between the dividing cells. Binds GTP and shows GTPase activity.</text>
</comment>
<dbReference type="GO" id="GO:0003924">
    <property type="term" value="F:GTPase activity"/>
    <property type="evidence" value="ECO:0007669"/>
    <property type="project" value="UniProtKB-UniRule"/>
</dbReference>
<evidence type="ECO:0000313" key="11">
    <source>
        <dbReference type="Proteomes" id="UP000271925"/>
    </source>
</evidence>
<dbReference type="SMART" id="SM00865">
    <property type="entry name" value="Tubulin_C"/>
    <property type="match status" value="1"/>
</dbReference>
<evidence type="ECO:0000256" key="4">
    <source>
        <dbReference type="HAMAP-Rule" id="MF_00909"/>
    </source>
</evidence>
<proteinExistence type="inferred from homology"/>
<feature type="binding site" evidence="4">
    <location>
        <begin position="117"/>
        <end position="119"/>
    </location>
    <ligand>
        <name>GTP</name>
        <dbReference type="ChEBI" id="CHEBI:37565"/>
    </ligand>
</feature>
<dbReference type="InterPro" id="IPR036525">
    <property type="entry name" value="Tubulin/FtsZ_GTPase_sf"/>
</dbReference>
<dbReference type="EMBL" id="RQJO01000015">
    <property type="protein sequence ID" value="RRA98794.1"/>
    <property type="molecule type" value="Genomic_DNA"/>
</dbReference>
<evidence type="ECO:0000256" key="5">
    <source>
        <dbReference type="NCBIfam" id="TIGR00065"/>
    </source>
</evidence>
<dbReference type="Gene3D" id="3.40.50.1440">
    <property type="entry name" value="Tubulin/FtsZ, GTPase domain"/>
    <property type="match status" value="1"/>
</dbReference>
<dbReference type="GO" id="GO:0043093">
    <property type="term" value="P:FtsZ-dependent cytokinesis"/>
    <property type="evidence" value="ECO:0007669"/>
    <property type="project" value="UniProtKB-UniRule"/>
</dbReference>
<feature type="domain" description="Tubulin/FtsZ GTPase" evidence="8">
    <location>
        <begin position="21"/>
        <end position="213"/>
    </location>
</feature>
<dbReference type="FunFam" id="3.40.50.1440:FF:000001">
    <property type="entry name" value="Cell division protein FtsZ"/>
    <property type="match status" value="1"/>
</dbReference>
<feature type="binding site" evidence="4">
    <location>
        <position position="152"/>
    </location>
    <ligand>
        <name>GTP</name>
        <dbReference type="ChEBI" id="CHEBI:37565"/>
    </ligand>
</feature>
<keyword evidence="3 4" id="KW-0342">GTP-binding</keyword>
<reference evidence="10 11" key="1">
    <citation type="submission" date="2018-11" db="EMBL/GenBank/DDBJ databases">
        <authorList>
            <person name="Zhou Z."/>
            <person name="Wang G."/>
        </authorList>
    </citation>
    <scope>NUCLEOTIDE SEQUENCE [LARGE SCALE GENOMIC DNA]</scope>
    <source>
        <strain evidence="10 11">KCTC52004</strain>
    </source>
</reference>
<evidence type="ECO:0000259" key="8">
    <source>
        <dbReference type="SMART" id="SM00864"/>
    </source>
</evidence>
<dbReference type="AlphaFoldDB" id="A0A3P1BCN4"/>
<comment type="subunit">
    <text evidence="4">Homodimer. Polymerizes to form a dynamic ring structure in a strictly GTP-dependent manner. Interacts directly with several other division proteins.</text>
</comment>
<dbReference type="InterPro" id="IPR045061">
    <property type="entry name" value="FtsZ/CetZ"/>
</dbReference>
<keyword evidence="2 4" id="KW-0547">Nucleotide-binding</keyword>
<dbReference type="Pfam" id="PF00091">
    <property type="entry name" value="Tubulin"/>
    <property type="match status" value="1"/>
</dbReference>
<sequence>MPEALEYGMRFEFPDEEDDPIIKVIGVGGGGSNAVNHMFRMGVKDVDFIVCNTDRQSLTNSPVKTKIQLGALLTSGLGAGTNPEVGRQAALENTEDIRQLLGEPTKMVFITAGMGGGTGTGAAPVIAQIAREMGLLTIAVVTAPFDFEGIEKLDQAMRGIDELKEYCDTVLVILNDKLAEIFEDFPMDQAFAKADDVLANAVKSIAEIITVQGEINVDFMDVKRVLEGAGQAVMGSADSEGETRALTAITDALNSPLLNDRDIRGAKRILLTMASGPEARTTMKELQIITGYIKEKIGKDKQAHLFKYGTIKDKSLGKNLRVTVIAAGFDLPTDRPDFPPTNWKQPEPELKKDELPEDELPDDGEEDKELVTEGQPQGADTLTRGSGNGAEISGGPIADPPTRTNGTKLEDILVDEKREDDLLQIQKMIEGFSQSRYTERERELETPAFTRQKVVLYEIPLLDERDIIRTRLND</sequence>
<dbReference type="InterPro" id="IPR020805">
    <property type="entry name" value="Cell_div_FtsZ_CS"/>
</dbReference>
<dbReference type="RefSeq" id="WP_124878643.1">
    <property type="nucleotide sequence ID" value="NZ_RQJO01000015.1"/>
</dbReference>
<dbReference type="GO" id="GO:0005525">
    <property type="term" value="F:GTP binding"/>
    <property type="evidence" value="ECO:0007669"/>
    <property type="project" value="UniProtKB-UniRule"/>
</dbReference>
<evidence type="ECO:0000259" key="9">
    <source>
        <dbReference type="SMART" id="SM00865"/>
    </source>
</evidence>
<feature type="domain" description="Tubulin/FtsZ 2-layer sandwich" evidence="9">
    <location>
        <begin position="215"/>
        <end position="338"/>
    </location>
</feature>
<organism evidence="10 11">
    <name type="scientific">Larkinella rosea</name>
    <dbReference type="NCBI Taxonomy" id="2025312"/>
    <lineage>
        <taxon>Bacteria</taxon>
        <taxon>Pseudomonadati</taxon>
        <taxon>Bacteroidota</taxon>
        <taxon>Cytophagia</taxon>
        <taxon>Cytophagales</taxon>
        <taxon>Spirosomataceae</taxon>
        <taxon>Larkinella</taxon>
    </lineage>
</organism>
<dbReference type="GO" id="GO:0051258">
    <property type="term" value="P:protein polymerization"/>
    <property type="evidence" value="ECO:0007669"/>
    <property type="project" value="UniProtKB-UniRule"/>
</dbReference>
<dbReference type="Proteomes" id="UP000271925">
    <property type="component" value="Unassembled WGS sequence"/>
</dbReference>
<evidence type="ECO:0000256" key="7">
    <source>
        <dbReference type="SAM" id="MobiDB-lite"/>
    </source>
</evidence>
<dbReference type="InterPro" id="IPR018316">
    <property type="entry name" value="Tubulin/FtsZ_2-layer-sand-dom"/>
</dbReference>
<dbReference type="InterPro" id="IPR003008">
    <property type="entry name" value="Tubulin_FtsZ_GTPase"/>
</dbReference>
<dbReference type="PRINTS" id="PR00423">
    <property type="entry name" value="CELLDVISFTSZ"/>
</dbReference>
<dbReference type="InterPro" id="IPR000158">
    <property type="entry name" value="Cell_div_FtsZ"/>
</dbReference>
<evidence type="ECO:0000313" key="10">
    <source>
        <dbReference type="EMBL" id="RRA98794.1"/>
    </source>
</evidence>
<feature type="region of interest" description="Disordered" evidence="7">
    <location>
        <begin position="330"/>
        <end position="406"/>
    </location>
</feature>
<dbReference type="GO" id="GO:0000917">
    <property type="term" value="P:division septum assembly"/>
    <property type="evidence" value="ECO:0007669"/>
    <property type="project" value="UniProtKB-KW"/>
</dbReference>
<dbReference type="PANTHER" id="PTHR30314:SF3">
    <property type="entry name" value="MITOCHONDRIAL DIVISION PROTEIN FSZA"/>
    <property type="match status" value="1"/>
</dbReference>
<keyword evidence="4" id="KW-0963">Cytoplasm</keyword>
<dbReference type="PROSITE" id="PS01135">
    <property type="entry name" value="FTSZ_2"/>
    <property type="match status" value="1"/>
</dbReference>
<dbReference type="NCBIfam" id="TIGR00065">
    <property type="entry name" value="ftsZ"/>
    <property type="match status" value="1"/>
</dbReference>
<feature type="compositionally biased region" description="Acidic residues" evidence="7">
    <location>
        <begin position="355"/>
        <end position="368"/>
    </location>
</feature>
<dbReference type="PANTHER" id="PTHR30314">
    <property type="entry name" value="CELL DIVISION PROTEIN FTSZ-RELATED"/>
    <property type="match status" value="1"/>
</dbReference>
<feature type="compositionally biased region" description="Polar residues" evidence="7">
    <location>
        <begin position="374"/>
        <end position="385"/>
    </location>
</feature>
<feature type="binding site" evidence="4">
    <location>
        <position position="195"/>
    </location>
    <ligand>
        <name>GTP</name>
        <dbReference type="ChEBI" id="CHEBI:37565"/>
    </ligand>
</feature>
<name>A0A3P1BCN4_9BACT</name>
<comment type="subcellular location">
    <subcellularLocation>
        <location evidence="4">Cytoplasm</location>
    </subcellularLocation>
    <text evidence="4">Assembles at midcell at the inner surface of the cytoplasmic membrane.</text>
</comment>
<evidence type="ECO:0000256" key="1">
    <source>
        <dbReference type="ARBA" id="ARBA00009690"/>
    </source>
</evidence>
<accession>A0A3P1BCN4</accession>
<dbReference type="SUPFAM" id="SSF52490">
    <property type="entry name" value="Tubulin nucleotide-binding domain-like"/>
    <property type="match status" value="1"/>
</dbReference>
<dbReference type="Pfam" id="PF12327">
    <property type="entry name" value="FtsZ_C"/>
    <property type="match status" value="1"/>
</dbReference>
<comment type="caution">
    <text evidence="10">The sequence shown here is derived from an EMBL/GenBank/DDBJ whole genome shotgun (WGS) entry which is preliminary data.</text>
</comment>
<dbReference type="GO" id="GO:0005737">
    <property type="term" value="C:cytoplasm"/>
    <property type="evidence" value="ECO:0007669"/>
    <property type="project" value="UniProtKB-SubCell"/>
</dbReference>
<dbReference type="HAMAP" id="MF_00909">
    <property type="entry name" value="FtsZ"/>
    <property type="match status" value="1"/>
</dbReference>
<comment type="similarity">
    <text evidence="1 4 6">Belongs to the FtsZ family.</text>
</comment>
<feature type="binding site" evidence="4">
    <location>
        <begin position="29"/>
        <end position="33"/>
    </location>
    <ligand>
        <name>GTP</name>
        <dbReference type="ChEBI" id="CHEBI:37565"/>
    </ligand>
</feature>
<dbReference type="GO" id="GO:0032153">
    <property type="term" value="C:cell division site"/>
    <property type="evidence" value="ECO:0007669"/>
    <property type="project" value="UniProtKB-UniRule"/>
</dbReference>
<evidence type="ECO:0000256" key="2">
    <source>
        <dbReference type="ARBA" id="ARBA00022741"/>
    </source>
</evidence>
<dbReference type="OrthoDB" id="9813375at2"/>
<dbReference type="SUPFAM" id="SSF55307">
    <property type="entry name" value="Tubulin C-terminal domain-like"/>
    <property type="match status" value="1"/>
</dbReference>
<dbReference type="SMART" id="SM00864">
    <property type="entry name" value="Tubulin"/>
    <property type="match status" value="1"/>
</dbReference>
<keyword evidence="4 6" id="KW-0131">Cell cycle</keyword>
<keyword evidence="4 6" id="KW-0132">Cell division</keyword>
<keyword evidence="4 6" id="KW-0717">Septation</keyword>
<feature type="binding site" evidence="4">
    <location>
        <position position="148"/>
    </location>
    <ligand>
        <name>GTP</name>
        <dbReference type="ChEBI" id="CHEBI:37565"/>
    </ligand>
</feature>
<keyword evidence="11" id="KW-1185">Reference proteome</keyword>